<dbReference type="AlphaFoldDB" id="A0A644X1L6"/>
<accession>A0A644X1L6</accession>
<protein>
    <submittedName>
        <fullName evidence="1">Uncharacterized protein</fullName>
    </submittedName>
</protein>
<comment type="caution">
    <text evidence="1">The sequence shown here is derived from an EMBL/GenBank/DDBJ whole genome shotgun (WGS) entry which is preliminary data.</text>
</comment>
<gene>
    <name evidence="1" type="ORF">SDC9_56000</name>
</gene>
<sequence>MKDNYQRSIQLRCATCGGEDFNFNEDKSYVKCNLCNREYLGGYDELVEFNQENINESLEEMKNEVQDDLKKELYDMFKKAFRGNKNIKFK</sequence>
<name>A0A644X1L6_9ZZZZ</name>
<dbReference type="EMBL" id="VSSQ01001598">
    <property type="protein sequence ID" value="MPM09678.1"/>
    <property type="molecule type" value="Genomic_DNA"/>
</dbReference>
<organism evidence="1">
    <name type="scientific">bioreactor metagenome</name>
    <dbReference type="NCBI Taxonomy" id="1076179"/>
    <lineage>
        <taxon>unclassified sequences</taxon>
        <taxon>metagenomes</taxon>
        <taxon>ecological metagenomes</taxon>
    </lineage>
</organism>
<reference evidence="1" key="1">
    <citation type="submission" date="2019-08" db="EMBL/GenBank/DDBJ databases">
        <authorList>
            <person name="Kucharzyk K."/>
            <person name="Murdoch R.W."/>
            <person name="Higgins S."/>
            <person name="Loffler F."/>
        </authorList>
    </citation>
    <scope>NUCLEOTIDE SEQUENCE</scope>
</reference>
<proteinExistence type="predicted"/>
<evidence type="ECO:0000313" key="1">
    <source>
        <dbReference type="EMBL" id="MPM09678.1"/>
    </source>
</evidence>